<dbReference type="InterPro" id="IPR001279">
    <property type="entry name" value="Metallo-B-lactamas"/>
</dbReference>
<keyword evidence="3" id="KW-0479">Metal-binding</keyword>
<dbReference type="GO" id="GO:0016787">
    <property type="term" value="F:hydrolase activity"/>
    <property type="evidence" value="ECO:0007669"/>
    <property type="project" value="UniProtKB-KW"/>
</dbReference>
<dbReference type="InterPro" id="IPR036866">
    <property type="entry name" value="RibonucZ/Hydroxyglut_hydro"/>
</dbReference>
<proteinExistence type="inferred from homology"/>
<dbReference type="SMART" id="SM00849">
    <property type="entry name" value="Lactamase_B"/>
    <property type="match status" value="1"/>
</dbReference>
<keyword evidence="8" id="KW-1185">Reference proteome</keyword>
<name>A0A9W9PMX0_9EURO</name>
<evidence type="ECO:0000256" key="4">
    <source>
        <dbReference type="ARBA" id="ARBA00022801"/>
    </source>
</evidence>
<dbReference type="PROSITE" id="PS51257">
    <property type="entry name" value="PROKAR_LIPOPROTEIN"/>
    <property type="match status" value="1"/>
</dbReference>
<dbReference type="EMBL" id="JAPZBO010000010">
    <property type="protein sequence ID" value="KAJ5300040.1"/>
    <property type="molecule type" value="Genomic_DNA"/>
</dbReference>
<dbReference type="Gene3D" id="3.60.15.10">
    <property type="entry name" value="Ribonuclease Z/Hydroxyacylglutathione hydrolase-like"/>
    <property type="match status" value="1"/>
</dbReference>
<reference evidence="7" key="2">
    <citation type="journal article" date="2023" name="IMA Fungus">
        <title>Comparative genomic study of the Penicillium genus elucidates a diverse pangenome and 15 lateral gene transfer events.</title>
        <authorList>
            <person name="Petersen C."/>
            <person name="Sorensen T."/>
            <person name="Nielsen M.R."/>
            <person name="Sondergaard T.E."/>
            <person name="Sorensen J.L."/>
            <person name="Fitzpatrick D.A."/>
            <person name="Frisvad J.C."/>
            <person name="Nielsen K.L."/>
        </authorList>
    </citation>
    <scope>NUCLEOTIDE SEQUENCE</scope>
    <source>
        <strain evidence="7">IBT 21472</strain>
    </source>
</reference>
<accession>A0A9W9PMX0</accession>
<comment type="caution">
    <text evidence="7">The sequence shown here is derived from an EMBL/GenBank/DDBJ whole genome shotgun (WGS) entry which is preliminary data.</text>
</comment>
<comment type="cofactor">
    <cofactor evidence="1">
        <name>Zn(2+)</name>
        <dbReference type="ChEBI" id="CHEBI:29105"/>
    </cofactor>
</comment>
<evidence type="ECO:0000256" key="1">
    <source>
        <dbReference type="ARBA" id="ARBA00001947"/>
    </source>
</evidence>
<dbReference type="PANTHER" id="PTHR42978:SF2">
    <property type="entry name" value="102 KBASES UNSTABLE REGION: FROM 1 TO 119443"/>
    <property type="match status" value="1"/>
</dbReference>
<dbReference type="AlphaFoldDB" id="A0A9W9PMX0"/>
<dbReference type="SUPFAM" id="SSF56281">
    <property type="entry name" value="Metallo-hydrolase/oxidoreductase"/>
    <property type="match status" value="1"/>
</dbReference>
<evidence type="ECO:0000313" key="7">
    <source>
        <dbReference type="EMBL" id="KAJ5300040.1"/>
    </source>
</evidence>
<dbReference type="Proteomes" id="UP001147746">
    <property type="component" value="Unassembled WGS sequence"/>
</dbReference>
<evidence type="ECO:0000256" key="2">
    <source>
        <dbReference type="ARBA" id="ARBA00007749"/>
    </source>
</evidence>
<sequence length="296" mass="33217">MPNGSKIWVAITTAGFSCTLLDLGSLNADAALVKKGANQWSPNVAPQIHERRESVMISLLVFHPEVGLFLFDTGSCEEIISSWDKHTIECTPRRWVKEKHGLPAAIRKTGNDINDVKAVILSHLHMDHAGGLEHFINTGTTISILSLAVRLVANSEPKIPKFGATNPSIKALSGSVGRLRKIPFLRGLKWRTFSQDIFEIFRGVTLHRCPGHTEGLCVIEFRLPSDETFIYTSDLFHVKENYEDGHPQGNLITDENSWLRSRFYVQHLVQRTSAMVLLGHDTDYFSRFTRSPGWIS</sequence>
<reference evidence="7" key="1">
    <citation type="submission" date="2022-12" db="EMBL/GenBank/DDBJ databases">
        <authorList>
            <person name="Petersen C."/>
        </authorList>
    </citation>
    <scope>NUCLEOTIDE SEQUENCE</scope>
    <source>
        <strain evidence="7">IBT 21472</strain>
    </source>
</reference>
<keyword evidence="4" id="KW-0378">Hydrolase</keyword>
<dbReference type="GO" id="GO:0046872">
    <property type="term" value="F:metal ion binding"/>
    <property type="evidence" value="ECO:0007669"/>
    <property type="project" value="UniProtKB-KW"/>
</dbReference>
<gene>
    <name evidence="7" type="ORF">N7476_011597</name>
</gene>
<dbReference type="InterPro" id="IPR051013">
    <property type="entry name" value="MBL_superfamily_lactonases"/>
</dbReference>
<protein>
    <recommendedName>
        <fullName evidence="6">Metallo-beta-lactamase domain-containing protein</fullName>
    </recommendedName>
</protein>
<evidence type="ECO:0000259" key="6">
    <source>
        <dbReference type="SMART" id="SM00849"/>
    </source>
</evidence>
<evidence type="ECO:0000313" key="8">
    <source>
        <dbReference type="Proteomes" id="UP001147746"/>
    </source>
</evidence>
<organism evidence="7 8">
    <name type="scientific">Penicillium atrosanguineum</name>
    <dbReference type="NCBI Taxonomy" id="1132637"/>
    <lineage>
        <taxon>Eukaryota</taxon>
        <taxon>Fungi</taxon>
        <taxon>Dikarya</taxon>
        <taxon>Ascomycota</taxon>
        <taxon>Pezizomycotina</taxon>
        <taxon>Eurotiomycetes</taxon>
        <taxon>Eurotiomycetidae</taxon>
        <taxon>Eurotiales</taxon>
        <taxon>Aspergillaceae</taxon>
        <taxon>Penicillium</taxon>
    </lineage>
</organism>
<keyword evidence="5" id="KW-0862">Zinc</keyword>
<feature type="domain" description="Metallo-beta-lactamase" evidence="6">
    <location>
        <begin position="55"/>
        <end position="280"/>
    </location>
</feature>
<comment type="similarity">
    <text evidence="2">Belongs to the metallo-beta-lactamase superfamily.</text>
</comment>
<evidence type="ECO:0000256" key="5">
    <source>
        <dbReference type="ARBA" id="ARBA00022833"/>
    </source>
</evidence>
<dbReference type="Pfam" id="PF00753">
    <property type="entry name" value="Lactamase_B"/>
    <property type="match status" value="1"/>
</dbReference>
<dbReference type="PANTHER" id="PTHR42978">
    <property type="entry name" value="QUORUM-QUENCHING LACTONASE YTNP-RELATED-RELATED"/>
    <property type="match status" value="1"/>
</dbReference>
<evidence type="ECO:0000256" key="3">
    <source>
        <dbReference type="ARBA" id="ARBA00022723"/>
    </source>
</evidence>